<reference evidence="16" key="2">
    <citation type="submission" date="2025-09" db="UniProtKB">
        <authorList>
            <consortium name="Ensembl"/>
        </authorList>
    </citation>
    <scope>IDENTIFICATION</scope>
</reference>
<evidence type="ECO:0000256" key="8">
    <source>
        <dbReference type="ARBA" id="ARBA00044911"/>
    </source>
</evidence>
<dbReference type="AlphaFoldDB" id="A0A3B3R052"/>
<keyword evidence="3" id="KW-0479">Metal-binding</keyword>
<dbReference type="GO" id="GO:0046872">
    <property type="term" value="F:metal ion binding"/>
    <property type="evidence" value="ECO:0007669"/>
    <property type="project" value="UniProtKB-KW"/>
</dbReference>
<feature type="domain" description="Fumarylacetoacetase-like C-terminal" evidence="15">
    <location>
        <begin position="19"/>
        <end position="219"/>
    </location>
</feature>
<evidence type="ECO:0000256" key="9">
    <source>
        <dbReference type="ARBA" id="ARBA00044973"/>
    </source>
</evidence>
<dbReference type="GO" id="GO:0008948">
    <property type="term" value="F:oxaloacetate decarboxylase activity"/>
    <property type="evidence" value="ECO:0007669"/>
    <property type="project" value="UniProtKB-EC"/>
</dbReference>
<evidence type="ECO:0000256" key="11">
    <source>
        <dbReference type="ARBA" id="ARBA00047858"/>
    </source>
</evidence>
<dbReference type="GO" id="GO:0018773">
    <property type="term" value="F:acetylpyruvate hydrolase activity"/>
    <property type="evidence" value="ECO:0007669"/>
    <property type="project" value="TreeGrafter"/>
</dbReference>
<evidence type="ECO:0000256" key="5">
    <source>
        <dbReference type="ARBA" id="ARBA00039040"/>
    </source>
</evidence>
<evidence type="ECO:0000256" key="1">
    <source>
        <dbReference type="ARBA" id="ARBA00010211"/>
    </source>
</evidence>
<dbReference type="FunFam" id="3.90.850.10:FF:000003">
    <property type="entry name" value="Fumarylacetoacetate hydrolase domain-containing 1"/>
    <property type="match status" value="1"/>
</dbReference>
<evidence type="ECO:0000256" key="4">
    <source>
        <dbReference type="ARBA" id="ARBA00032305"/>
    </source>
</evidence>
<evidence type="ECO:0000256" key="2">
    <source>
        <dbReference type="ARBA" id="ARBA00012947"/>
    </source>
</evidence>
<dbReference type="PANTHER" id="PTHR11820:SF7">
    <property type="entry name" value="ACYLPYRUVASE FAHD1, MITOCHONDRIAL"/>
    <property type="match status" value="1"/>
</dbReference>
<comment type="catalytic activity">
    <reaction evidence="11">
        <text>a 3-acylpyruvate + H2O = a carboxylate + pyruvate + H(+)</text>
        <dbReference type="Rhea" id="RHEA:19009"/>
        <dbReference type="ChEBI" id="CHEBI:15361"/>
        <dbReference type="ChEBI" id="CHEBI:15377"/>
        <dbReference type="ChEBI" id="CHEBI:15378"/>
        <dbReference type="ChEBI" id="CHEBI:29067"/>
        <dbReference type="ChEBI" id="CHEBI:57278"/>
        <dbReference type="EC" id="3.7.1.5"/>
    </reaction>
</comment>
<keyword evidence="17" id="KW-1185">Reference proteome</keyword>
<accession>A0A3B3R052</accession>
<dbReference type="InterPro" id="IPR011234">
    <property type="entry name" value="Fumarylacetoacetase-like_C"/>
</dbReference>
<evidence type="ECO:0000256" key="7">
    <source>
        <dbReference type="ARBA" id="ARBA00044830"/>
    </source>
</evidence>
<evidence type="ECO:0000256" key="12">
    <source>
        <dbReference type="ARBA" id="ARBA00047963"/>
    </source>
</evidence>
<dbReference type="Pfam" id="PF01557">
    <property type="entry name" value="FAA_hydrolase"/>
    <property type="match status" value="1"/>
</dbReference>
<evidence type="ECO:0000256" key="13">
    <source>
        <dbReference type="ARBA" id="ARBA00047973"/>
    </source>
</evidence>
<dbReference type="GO" id="GO:0005739">
    <property type="term" value="C:mitochondrion"/>
    <property type="evidence" value="ECO:0007669"/>
    <property type="project" value="TreeGrafter"/>
</dbReference>
<dbReference type="GO" id="GO:0050163">
    <property type="term" value="F:oxaloacetate tautomerase activity"/>
    <property type="evidence" value="ECO:0007669"/>
    <property type="project" value="UniProtKB-EC"/>
</dbReference>
<dbReference type="EC" id="4.1.1.112" evidence="2"/>
<comment type="catalytic activity">
    <reaction evidence="8">
        <text>oxaloacetate = enol-oxaloacetate</text>
        <dbReference type="Rhea" id="RHEA:16021"/>
        <dbReference type="ChEBI" id="CHEBI:16452"/>
        <dbReference type="ChEBI" id="CHEBI:17479"/>
        <dbReference type="EC" id="5.3.2.2"/>
    </reaction>
    <physiologicalReaction direction="right-to-left" evidence="8">
        <dbReference type="Rhea" id="RHEA:16023"/>
    </physiologicalReaction>
</comment>
<name>A0A3B3R052_9TELE</name>
<dbReference type="Ensembl" id="ENSPKIT00000036536.1">
    <property type="protein sequence ID" value="ENSPKIP00000012152.1"/>
    <property type="gene ID" value="ENSPKIG00000000050.1"/>
</dbReference>
<organism evidence="16 17">
    <name type="scientific">Paramormyrops kingsleyae</name>
    <dbReference type="NCBI Taxonomy" id="1676925"/>
    <lineage>
        <taxon>Eukaryota</taxon>
        <taxon>Metazoa</taxon>
        <taxon>Chordata</taxon>
        <taxon>Craniata</taxon>
        <taxon>Vertebrata</taxon>
        <taxon>Euteleostomi</taxon>
        <taxon>Actinopterygii</taxon>
        <taxon>Neopterygii</taxon>
        <taxon>Teleostei</taxon>
        <taxon>Osteoglossocephala</taxon>
        <taxon>Osteoglossomorpha</taxon>
        <taxon>Osteoglossiformes</taxon>
        <taxon>Mormyridae</taxon>
        <taxon>Paramormyrops</taxon>
    </lineage>
</organism>
<comment type="catalytic activity">
    <reaction evidence="13">
        <text>oxaloacetate + H(+) = pyruvate + CO2</text>
        <dbReference type="Rhea" id="RHEA:15641"/>
        <dbReference type="ChEBI" id="CHEBI:15361"/>
        <dbReference type="ChEBI" id="CHEBI:15378"/>
        <dbReference type="ChEBI" id="CHEBI:16452"/>
        <dbReference type="ChEBI" id="CHEBI:16526"/>
        <dbReference type="EC" id="4.1.1.112"/>
    </reaction>
</comment>
<evidence type="ECO:0000256" key="3">
    <source>
        <dbReference type="ARBA" id="ARBA00022723"/>
    </source>
</evidence>
<protein>
    <recommendedName>
        <fullName evidence="10">Oxaloacetate tautomerase FAHD1, mitochondrial</fullName>
        <ecNumber evidence="5">3.7.1.5</ecNumber>
        <ecNumber evidence="2">4.1.1.112</ecNumber>
        <ecNumber evidence="9">5.3.2.2</ecNumber>
    </recommendedName>
    <alternativeName>
        <fullName evidence="7">Acylpyruvase FAHD1</fullName>
    </alternativeName>
    <alternativeName>
        <fullName evidence="6">Fumarylacetoacetate hydrolase domain-containing protein 1</fullName>
    </alternativeName>
    <alternativeName>
        <fullName evidence="4">Oxaloacetate decarboxylase</fullName>
    </alternativeName>
</protein>
<evidence type="ECO:0000259" key="15">
    <source>
        <dbReference type="Pfam" id="PF01557"/>
    </source>
</evidence>
<dbReference type="STRING" id="1676925.ENSPKIP00000012152"/>
<dbReference type="InterPro" id="IPR036663">
    <property type="entry name" value="Fumarylacetoacetase_C_sf"/>
</dbReference>
<dbReference type="EC" id="5.3.2.2" evidence="9"/>
<dbReference type="GO" id="GO:0047621">
    <property type="term" value="F:acylpyruvate hydrolase activity"/>
    <property type="evidence" value="ECO:0007669"/>
    <property type="project" value="UniProtKB-EC"/>
</dbReference>
<comment type="catalytic activity">
    <reaction evidence="14">
        <text>acetylpyruvate + H2O = acetate + pyruvate + H(+)</text>
        <dbReference type="Rhea" id="RHEA:16097"/>
        <dbReference type="ChEBI" id="CHEBI:15360"/>
        <dbReference type="ChEBI" id="CHEBI:15361"/>
        <dbReference type="ChEBI" id="CHEBI:15377"/>
        <dbReference type="ChEBI" id="CHEBI:15378"/>
        <dbReference type="ChEBI" id="CHEBI:30089"/>
    </reaction>
</comment>
<evidence type="ECO:0000313" key="16">
    <source>
        <dbReference type="Ensembl" id="ENSPKIP00000012152.1"/>
    </source>
</evidence>
<dbReference type="PANTHER" id="PTHR11820">
    <property type="entry name" value="ACYLPYRUVASE"/>
    <property type="match status" value="1"/>
</dbReference>
<dbReference type="Gene3D" id="3.90.850.10">
    <property type="entry name" value="Fumarylacetoacetase-like, C-terminal domain"/>
    <property type="match status" value="1"/>
</dbReference>
<evidence type="ECO:0000313" key="17">
    <source>
        <dbReference type="Proteomes" id="UP000261540"/>
    </source>
</evidence>
<evidence type="ECO:0000256" key="6">
    <source>
        <dbReference type="ARBA" id="ARBA00042340"/>
    </source>
</evidence>
<comment type="catalytic activity">
    <reaction evidence="12">
        <text>3-fumarylpyruvate + H2O = fumarate + pyruvate + H(+)</text>
        <dbReference type="Rhea" id="RHEA:26168"/>
        <dbReference type="ChEBI" id="CHEBI:15361"/>
        <dbReference type="ChEBI" id="CHEBI:15377"/>
        <dbReference type="ChEBI" id="CHEBI:15378"/>
        <dbReference type="ChEBI" id="CHEBI:16854"/>
        <dbReference type="ChEBI" id="CHEBI:29806"/>
    </reaction>
</comment>
<proteinExistence type="inferred from homology"/>
<evidence type="ECO:0000256" key="10">
    <source>
        <dbReference type="ARBA" id="ARBA00044980"/>
    </source>
</evidence>
<reference evidence="16" key="1">
    <citation type="submission" date="2025-08" db="UniProtKB">
        <authorList>
            <consortium name="Ensembl"/>
        </authorList>
    </citation>
    <scope>IDENTIFICATION</scope>
</reference>
<dbReference type="EC" id="3.7.1.5" evidence="5"/>
<comment type="similarity">
    <text evidence="1">Belongs to the FAH family.</text>
</comment>
<dbReference type="SUPFAM" id="SSF56529">
    <property type="entry name" value="FAH"/>
    <property type="match status" value="1"/>
</dbReference>
<dbReference type="Proteomes" id="UP000261540">
    <property type="component" value="Unplaced"/>
</dbReference>
<dbReference type="GO" id="GO:0019752">
    <property type="term" value="P:carboxylic acid metabolic process"/>
    <property type="evidence" value="ECO:0007669"/>
    <property type="project" value="UniProtKB-ARBA"/>
</dbReference>
<sequence length="222" mass="24498">MGIISSPRNISRFWEWGRKIICVGRNYADHAKELKNAVPTEPVLFLKPPTAYVKEGSLILVPSYCRDLHHEVELGVVIGKGGTAISRSAAMDHVAGYALCLDMTARDVQEDCKSKGLPWTLAKAFNTSCPVSEFIPKEKLPDPGNVKIWLKVNNQLRQDGHTSHMIFSIPFLVSYISDIITLEEGDLILTGTPRGVGSVQEHDEIEAGIENVVQMTFSVGRP</sequence>
<evidence type="ECO:0000256" key="14">
    <source>
        <dbReference type="ARBA" id="ARBA00048846"/>
    </source>
</evidence>
<dbReference type="GeneTree" id="ENSGT00940000160452"/>